<dbReference type="STRING" id="1604004.HLASA_0547"/>
<dbReference type="GO" id="GO:0008483">
    <property type="term" value="F:transaminase activity"/>
    <property type="evidence" value="ECO:0007669"/>
    <property type="project" value="UniProtKB-KW"/>
</dbReference>
<reference evidence="9 10" key="2">
    <citation type="journal article" date="2016" name="Stand. Genomic Sci.">
        <title>Complete genome sequence of 'Halanaeroarchaeum sulfurireducens' M27-SA2, a sulfur-reducing and acetate-oxidizing haloarchaeon from the deep-sea hypersaline anoxic lake Medee.</title>
        <authorList>
            <person name="Messina E."/>
            <person name="Sorokin D.Y."/>
            <person name="Kublanov I.V."/>
            <person name="Toshchakov S."/>
            <person name="Lopatina A."/>
            <person name="Arcadi E."/>
            <person name="Smedile F."/>
            <person name="La Spada G."/>
            <person name="La Cono V."/>
            <person name="Yakimov M.M."/>
        </authorList>
    </citation>
    <scope>NUCLEOTIDE SEQUENCE [LARGE SCALE GENOMIC DNA]</scope>
    <source>
        <strain evidence="9 10">M27-SA2</strain>
    </source>
</reference>
<evidence type="ECO:0000259" key="8">
    <source>
        <dbReference type="Pfam" id="PF00155"/>
    </source>
</evidence>
<gene>
    <name evidence="9" type="primary">aspC1</name>
    <name evidence="9" type="ORF">HLASA_0547</name>
</gene>
<dbReference type="Proteomes" id="UP000060390">
    <property type="component" value="Chromosome"/>
</dbReference>
<dbReference type="InterPro" id="IPR004838">
    <property type="entry name" value="NHTrfase_class1_PyrdxlP-BS"/>
</dbReference>
<organism evidence="9 10">
    <name type="scientific">Halanaeroarchaeum sulfurireducens</name>
    <dbReference type="NCBI Taxonomy" id="1604004"/>
    <lineage>
        <taxon>Archaea</taxon>
        <taxon>Methanobacteriati</taxon>
        <taxon>Methanobacteriota</taxon>
        <taxon>Stenosarchaea group</taxon>
        <taxon>Halobacteria</taxon>
        <taxon>Halobacteriales</taxon>
        <taxon>Halobacteriaceae</taxon>
        <taxon>Halanaeroarchaeum</taxon>
    </lineage>
</organism>
<evidence type="ECO:0000256" key="4">
    <source>
        <dbReference type="ARBA" id="ARBA00022576"/>
    </source>
</evidence>
<evidence type="ECO:0000256" key="2">
    <source>
        <dbReference type="ARBA" id="ARBA00007441"/>
    </source>
</evidence>
<comment type="subunit">
    <text evidence="3">Homodimer.</text>
</comment>
<comment type="cofactor">
    <cofactor evidence="1 7">
        <name>pyridoxal 5'-phosphate</name>
        <dbReference type="ChEBI" id="CHEBI:597326"/>
    </cofactor>
</comment>
<dbReference type="GO" id="GO:0006520">
    <property type="term" value="P:amino acid metabolic process"/>
    <property type="evidence" value="ECO:0007669"/>
    <property type="project" value="InterPro"/>
</dbReference>
<evidence type="ECO:0000313" key="9">
    <source>
        <dbReference type="EMBL" id="ALG81449.1"/>
    </source>
</evidence>
<dbReference type="Gene3D" id="3.40.640.10">
    <property type="entry name" value="Type I PLP-dependent aspartate aminotransferase-like (Major domain)"/>
    <property type="match status" value="1"/>
</dbReference>
<dbReference type="EMBL" id="CP011564">
    <property type="protein sequence ID" value="ALG81449.1"/>
    <property type="molecule type" value="Genomic_DNA"/>
</dbReference>
<evidence type="ECO:0000256" key="5">
    <source>
        <dbReference type="ARBA" id="ARBA00022679"/>
    </source>
</evidence>
<dbReference type="GO" id="GO:0030170">
    <property type="term" value="F:pyridoxal phosphate binding"/>
    <property type="evidence" value="ECO:0007669"/>
    <property type="project" value="InterPro"/>
</dbReference>
<name>A0A0N9N3X7_9EURY</name>
<dbReference type="PANTHER" id="PTHR46383">
    <property type="entry name" value="ASPARTATE AMINOTRANSFERASE"/>
    <property type="match status" value="1"/>
</dbReference>
<keyword evidence="5 7" id="KW-0808">Transferase</keyword>
<dbReference type="Pfam" id="PF00155">
    <property type="entry name" value="Aminotran_1_2"/>
    <property type="match status" value="1"/>
</dbReference>
<dbReference type="InterPro" id="IPR015421">
    <property type="entry name" value="PyrdxlP-dep_Trfase_major"/>
</dbReference>
<accession>A0A0N9N3X7</accession>
<dbReference type="GeneID" id="26009913"/>
<dbReference type="InterPro" id="IPR004839">
    <property type="entry name" value="Aminotransferase_I/II_large"/>
</dbReference>
<dbReference type="CDD" id="cd00609">
    <property type="entry name" value="AAT_like"/>
    <property type="match status" value="1"/>
</dbReference>
<dbReference type="InterPro" id="IPR050596">
    <property type="entry name" value="AspAT/PAT-like"/>
</dbReference>
<reference evidence="10" key="1">
    <citation type="submission" date="2015-05" db="EMBL/GenBank/DDBJ databases">
        <title>Complete genome sequence of Halanaeroarchaeum sulfurireducens type strain M27-SA2, a sulfate-reducer haloarchaeon from marine anoxic lake Medee.</title>
        <authorList>
            <person name="Messina E."/>
            <person name="Kublanov I.V."/>
            <person name="Toshchakov S."/>
            <person name="Arcadi E."/>
            <person name="La Spada G."/>
            <person name="La Cono V."/>
            <person name="Yakimov M.M."/>
        </authorList>
    </citation>
    <scope>NUCLEOTIDE SEQUENCE [LARGE SCALE GENOMIC DNA]</scope>
    <source>
        <strain evidence="10">M27-SA2</strain>
    </source>
</reference>
<evidence type="ECO:0000256" key="1">
    <source>
        <dbReference type="ARBA" id="ARBA00001933"/>
    </source>
</evidence>
<evidence type="ECO:0000313" key="10">
    <source>
        <dbReference type="Proteomes" id="UP000060390"/>
    </source>
</evidence>
<keyword evidence="6" id="KW-0663">Pyridoxal phosphate</keyword>
<dbReference type="EC" id="2.6.1.-" evidence="7"/>
<dbReference type="KEGG" id="hsf:HLASA_0547"/>
<feature type="domain" description="Aminotransferase class I/classII large" evidence="8">
    <location>
        <begin position="35"/>
        <end position="383"/>
    </location>
</feature>
<protein>
    <recommendedName>
        <fullName evidence="7">Aminotransferase</fullName>
        <ecNumber evidence="7">2.6.1.-</ecNumber>
    </recommendedName>
</protein>
<evidence type="ECO:0000256" key="7">
    <source>
        <dbReference type="RuleBase" id="RU000481"/>
    </source>
</evidence>
<comment type="similarity">
    <text evidence="2 7">Belongs to the class-I pyridoxal-phosphate-dependent aminotransferase family.</text>
</comment>
<evidence type="ECO:0000256" key="6">
    <source>
        <dbReference type="ARBA" id="ARBA00022898"/>
    </source>
</evidence>
<dbReference type="PROSITE" id="PS00105">
    <property type="entry name" value="AA_TRANSFER_CLASS_1"/>
    <property type="match status" value="1"/>
</dbReference>
<dbReference type="PATRIC" id="fig|1604004.5.peg.576"/>
<dbReference type="InterPro" id="IPR015424">
    <property type="entry name" value="PyrdxlP-dep_Trfase"/>
</dbReference>
<dbReference type="PANTHER" id="PTHR46383:SF2">
    <property type="entry name" value="AMINOTRANSFERASE"/>
    <property type="match status" value="1"/>
</dbReference>
<sequence length="399" mass="42379">MNRPPISTTLSDRVRSLEATPMRAMVDLASDQDTDSINLAFGDPDFDTPAHIVEEAMEAASAGGTHYTDNFGIEALRAAIASEYESAGVPVDPDREIAVTAGAIQGLAFATLAVADPGDEIVVLTPAWPSYFTQAGVANATLLTVPLSPEEDFALDGSRVAAAIGDDTAAVILSSPSNPTGQVFDHEEIETVIDAAAANDAWIIADEVYWRLVYGDEFESVAALTDYDRLIVANSASKTYAMTGWRVGWLVGPPTVIESMAQLHQAFSTCASSVSQHALLAALEGPQEPIREMHTAYRDRRDYVLDRIESIPGIEVPEPQGGFYVFPDVRALGDSSLDVARQLVHEAGVVTAPGVGFGDAGEGHLRISFASDMETLATAFDRIEAFAGDVVDADSDVQS</sequence>
<dbReference type="RefSeq" id="WP_222101574.1">
    <property type="nucleotide sequence ID" value="NZ_CP011564.1"/>
</dbReference>
<proteinExistence type="inferred from homology"/>
<dbReference type="AlphaFoldDB" id="A0A0N9N3X7"/>
<evidence type="ECO:0000256" key="3">
    <source>
        <dbReference type="ARBA" id="ARBA00011738"/>
    </source>
</evidence>
<keyword evidence="4 7" id="KW-0032">Aminotransferase</keyword>
<dbReference type="SUPFAM" id="SSF53383">
    <property type="entry name" value="PLP-dependent transferases"/>
    <property type="match status" value="1"/>
</dbReference>